<dbReference type="RefSeq" id="WP_141844885.1">
    <property type="nucleotide sequence ID" value="NZ_VFPM01000002.1"/>
</dbReference>
<keyword evidence="2" id="KW-1185">Reference proteome</keyword>
<sequence>MTDLTTEQNESDELDAENALFVQTATATSSVDGRLTLTGITPSTLYFADRPERATGHLSTQDFVNLWAVGDNSFESDPPNAVLAFLKSPEDAPQDAVVVLRSPVLEDGALRYSIEVLEGTVPETTGPVTLFIDPFGRPLSPVSVCGVRRRGRRRGRRRAMRRF</sequence>
<name>A0A543HWY1_9MICO</name>
<reference evidence="1 2" key="1">
    <citation type="submission" date="2019-06" db="EMBL/GenBank/DDBJ databases">
        <title>Genome sequencing of plant associated microbes to promote plant fitness in Sorghum bicolor and Oryza sativa.</title>
        <authorList>
            <person name="Coleman-Derr D."/>
        </authorList>
    </citation>
    <scope>NUCLEOTIDE SEQUENCE [LARGE SCALE GENOMIC DNA]</scope>
    <source>
        <strain evidence="1 2">KV-663</strain>
    </source>
</reference>
<protein>
    <submittedName>
        <fullName evidence="1">Uncharacterized protein</fullName>
    </submittedName>
</protein>
<accession>A0A543HWY1</accession>
<dbReference type="Proteomes" id="UP000316747">
    <property type="component" value="Unassembled WGS sequence"/>
</dbReference>
<proteinExistence type="predicted"/>
<dbReference type="AlphaFoldDB" id="A0A543HWY1"/>
<dbReference type="EMBL" id="VFPM01000002">
    <property type="protein sequence ID" value="TQM62864.1"/>
    <property type="molecule type" value="Genomic_DNA"/>
</dbReference>
<dbReference type="OrthoDB" id="5192069at2"/>
<gene>
    <name evidence="1" type="ORF">FBY41_2908</name>
</gene>
<evidence type="ECO:0000313" key="1">
    <source>
        <dbReference type="EMBL" id="TQM62864.1"/>
    </source>
</evidence>
<organism evidence="1 2">
    <name type="scientific">Humibacillus xanthopallidus</name>
    <dbReference type="NCBI Taxonomy" id="412689"/>
    <lineage>
        <taxon>Bacteria</taxon>
        <taxon>Bacillati</taxon>
        <taxon>Actinomycetota</taxon>
        <taxon>Actinomycetes</taxon>
        <taxon>Micrococcales</taxon>
        <taxon>Intrasporangiaceae</taxon>
        <taxon>Humibacillus</taxon>
    </lineage>
</organism>
<comment type="caution">
    <text evidence="1">The sequence shown here is derived from an EMBL/GenBank/DDBJ whole genome shotgun (WGS) entry which is preliminary data.</text>
</comment>
<evidence type="ECO:0000313" key="2">
    <source>
        <dbReference type="Proteomes" id="UP000316747"/>
    </source>
</evidence>